<dbReference type="RefSeq" id="XP_026759111.2">
    <property type="nucleotide sequence ID" value="XM_026903310.3"/>
</dbReference>
<evidence type="ECO:0000313" key="2">
    <source>
        <dbReference type="Proteomes" id="UP001652740"/>
    </source>
</evidence>
<dbReference type="AlphaFoldDB" id="A0A6J1WU34"/>
<dbReference type="KEGG" id="gmw:113518404"/>
<proteinExistence type="predicted"/>
<organism evidence="2 3">
    <name type="scientific">Galleria mellonella</name>
    <name type="common">Greater wax moth</name>
    <dbReference type="NCBI Taxonomy" id="7137"/>
    <lineage>
        <taxon>Eukaryota</taxon>
        <taxon>Metazoa</taxon>
        <taxon>Ecdysozoa</taxon>
        <taxon>Arthropoda</taxon>
        <taxon>Hexapoda</taxon>
        <taxon>Insecta</taxon>
        <taxon>Pterygota</taxon>
        <taxon>Neoptera</taxon>
        <taxon>Endopterygota</taxon>
        <taxon>Lepidoptera</taxon>
        <taxon>Glossata</taxon>
        <taxon>Ditrysia</taxon>
        <taxon>Pyraloidea</taxon>
        <taxon>Pyralidae</taxon>
        <taxon>Galleriinae</taxon>
        <taxon>Galleria</taxon>
    </lineage>
</organism>
<accession>A0A6J1WU34</accession>
<reference evidence="3" key="1">
    <citation type="submission" date="2025-08" db="UniProtKB">
        <authorList>
            <consortium name="RefSeq"/>
        </authorList>
    </citation>
    <scope>IDENTIFICATION</scope>
    <source>
        <tissue evidence="3">Whole larvae</tissue>
    </source>
</reference>
<dbReference type="Proteomes" id="UP001652740">
    <property type="component" value="Unplaced"/>
</dbReference>
<feature type="region of interest" description="Disordered" evidence="1">
    <location>
        <begin position="112"/>
        <end position="140"/>
    </location>
</feature>
<protein>
    <submittedName>
        <fullName evidence="3">Uncharacterized protein LOC113518404</fullName>
    </submittedName>
</protein>
<evidence type="ECO:0000256" key="1">
    <source>
        <dbReference type="SAM" id="MobiDB-lite"/>
    </source>
</evidence>
<name>A0A6J1WU34_GALME</name>
<evidence type="ECO:0000313" key="3">
    <source>
        <dbReference type="RefSeq" id="XP_026759111.2"/>
    </source>
</evidence>
<gene>
    <name evidence="3" type="primary">LOC113518404</name>
</gene>
<dbReference type="InParanoid" id="A0A6J1WU34"/>
<sequence length="203" mass="24065">MNDQLELLFNKMKLEMQNQKNHVEHFITNAVAVKIEEKVSDFIDQNTSYASKVQETNLSRIYQNTDMLDERNMNKMDNTTLMDNKNIVVFQKDIIHSNDNIVEEINTEEIKDINDNNSPTSSFSSKQNVSRRRHRNTRQSQGTIKYMKPDPSVNKVFREKRKIDFYSKDRTETMVLHIDLEKFKEVIKYAFVRPEPEHSLFTP</sequence>
<dbReference type="GeneID" id="113518404"/>
<keyword evidence="2" id="KW-1185">Reference proteome</keyword>
<feature type="compositionally biased region" description="Polar residues" evidence="1">
    <location>
        <begin position="115"/>
        <end position="128"/>
    </location>
</feature>